<evidence type="ECO:0000256" key="1">
    <source>
        <dbReference type="ARBA" id="ARBA00022723"/>
    </source>
</evidence>
<protein>
    <recommendedName>
        <fullName evidence="7">PHD-type domain-containing protein</fullName>
    </recommendedName>
</protein>
<organism evidence="5 6">
    <name type="scientific">Mesorhabditis belari</name>
    <dbReference type="NCBI Taxonomy" id="2138241"/>
    <lineage>
        <taxon>Eukaryota</taxon>
        <taxon>Metazoa</taxon>
        <taxon>Ecdysozoa</taxon>
        <taxon>Nematoda</taxon>
        <taxon>Chromadorea</taxon>
        <taxon>Rhabditida</taxon>
        <taxon>Rhabditina</taxon>
        <taxon>Rhabditomorpha</taxon>
        <taxon>Rhabditoidea</taxon>
        <taxon>Rhabditidae</taxon>
        <taxon>Mesorhabditinae</taxon>
        <taxon>Mesorhabditis</taxon>
    </lineage>
</organism>
<dbReference type="SUPFAM" id="SSF57903">
    <property type="entry name" value="FYVE/PHD zinc finger"/>
    <property type="match status" value="1"/>
</dbReference>
<feature type="region of interest" description="Disordered" evidence="4">
    <location>
        <begin position="1"/>
        <end position="70"/>
    </location>
</feature>
<reference evidence="6" key="1">
    <citation type="submission" date="2024-02" db="UniProtKB">
        <authorList>
            <consortium name="WormBaseParasite"/>
        </authorList>
    </citation>
    <scope>IDENTIFICATION</scope>
</reference>
<proteinExistence type="predicted"/>
<dbReference type="Gene3D" id="3.30.40.10">
    <property type="entry name" value="Zinc/RING finger domain, C3HC4 (zinc finger)"/>
    <property type="match status" value="1"/>
</dbReference>
<feature type="compositionally biased region" description="Polar residues" evidence="4">
    <location>
        <begin position="46"/>
        <end position="56"/>
    </location>
</feature>
<dbReference type="Proteomes" id="UP000887575">
    <property type="component" value="Unassembled WGS sequence"/>
</dbReference>
<evidence type="ECO:0000256" key="2">
    <source>
        <dbReference type="ARBA" id="ARBA00022771"/>
    </source>
</evidence>
<dbReference type="InterPro" id="IPR019786">
    <property type="entry name" value="Zinc_finger_PHD-type_CS"/>
</dbReference>
<dbReference type="PROSITE" id="PS01359">
    <property type="entry name" value="ZF_PHD_1"/>
    <property type="match status" value="1"/>
</dbReference>
<dbReference type="InterPro" id="IPR011011">
    <property type="entry name" value="Znf_FYVE_PHD"/>
</dbReference>
<name>A0AAF3EHM3_9BILA</name>
<sequence length="164" mass="18251">MVLLIHPPSMVQDTPTKSPAAAVTCQKRRRSRDLSPRSLKAITEAESASDSDQPGPSNKRIRHKDDNSDEDGALIDFIHMSTSQTRGHENALIDENPDKDINKDNDCPKCHKTMSGKACLKCQDGCLKWWHTKCFDSTLHYRAGEAKARARDGKFLCAACREGI</sequence>
<keyword evidence="2" id="KW-0863">Zinc-finger</keyword>
<evidence type="ECO:0000313" key="6">
    <source>
        <dbReference type="WBParaSite" id="MBELARI_LOCUS13454"/>
    </source>
</evidence>
<keyword evidence="3" id="KW-0862">Zinc</keyword>
<keyword evidence="1" id="KW-0479">Metal-binding</keyword>
<evidence type="ECO:0000313" key="5">
    <source>
        <dbReference type="Proteomes" id="UP000887575"/>
    </source>
</evidence>
<dbReference type="WBParaSite" id="MBELARI_LOCUS13454">
    <property type="protein sequence ID" value="MBELARI_LOCUS13454"/>
    <property type="gene ID" value="MBELARI_LOCUS13454"/>
</dbReference>
<evidence type="ECO:0008006" key="7">
    <source>
        <dbReference type="Google" id="ProtNLM"/>
    </source>
</evidence>
<dbReference type="GO" id="GO:0008270">
    <property type="term" value="F:zinc ion binding"/>
    <property type="evidence" value="ECO:0007669"/>
    <property type="project" value="UniProtKB-KW"/>
</dbReference>
<dbReference type="AlphaFoldDB" id="A0AAF3EHM3"/>
<dbReference type="InterPro" id="IPR013083">
    <property type="entry name" value="Znf_RING/FYVE/PHD"/>
</dbReference>
<evidence type="ECO:0000256" key="4">
    <source>
        <dbReference type="SAM" id="MobiDB-lite"/>
    </source>
</evidence>
<accession>A0AAF3EHM3</accession>
<evidence type="ECO:0000256" key="3">
    <source>
        <dbReference type="ARBA" id="ARBA00022833"/>
    </source>
</evidence>
<keyword evidence="5" id="KW-1185">Reference proteome</keyword>